<proteinExistence type="predicted"/>
<organism evidence="1 2">
    <name type="scientific">Aldrovandia affinis</name>
    <dbReference type="NCBI Taxonomy" id="143900"/>
    <lineage>
        <taxon>Eukaryota</taxon>
        <taxon>Metazoa</taxon>
        <taxon>Chordata</taxon>
        <taxon>Craniata</taxon>
        <taxon>Vertebrata</taxon>
        <taxon>Euteleostomi</taxon>
        <taxon>Actinopterygii</taxon>
        <taxon>Neopterygii</taxon>
        <taxon>Teleostei</taxon>
        <taxon>Notacanthiformes</taxon>
        <taxon>Halosauridae</taxon>
        <taxon>Aldrovandia</taxon>
    </lineage>
</organism>
<evidence type="ECO:0000313" key="2">
    <source>
        <dbReference type="Proteomes" id="UP001221898"/>
    </source>
</evidence>
<keyword evidence="2" id="KW-1185">Reference proteome</keyword>
<dbReference type="Proteomes" id="UP001221898">
    <property type="component" value="Unassembled WGS sequence"/>
</dbReference>
<dbReference type="EMBL" id="JAINUG010000054">
    <property type="protein sequence ID" value="KAJ8404324.1"/>
    <property type="molecule type" value="Genomic_DNA"/>
</dbReference>
<dbReference type="AlphaFoldDB" id="A0AAD7WQ68"/>
<sequence>MENGLEILQLIPVPSHDIIFPSDLKGLTMENGLEILQLIRVPSHGIIFPSDVQLYDVIDGVMDEYDTFLSL</sequence>
<name>A0AAD7WQ68_9TELE</name>
<accession>A0AAD7WQ68</accession>
<protein>
    <submittedName>
        <fullName evidence="1">Uncharacterized protein</fullName>
    </submittedName>
</protein>
<gene>
    <name evidence="1" type="ORF">AAFF_G00340970</name>
</gene>
<comment type="caution">
    <text evidence="1">The sequence shown here is derived from an EMBL/GenBank/DDBJ whole genome shotgun (WGS) entry which is preliminary data.</text>
</comment>
<evidence type="ECO:0000313" key="1">
    <source>
        <dbReference type="EMBL" id="KAJ8404324.1"/>
    </source>
</evidence>
<reference evidence="1" key="1">
    <citation type="journal article" date="2023" name="Science">
        <title>Genome structures resolve the early diversification of teleost fishes.</title>
        <authorList>
            <person name="Parey E."/>
            <person name="Louis A."/>
            <person name="Montfort J."/>
            <person name="Bouchez O."/>
            <person name="Roques C."/>
            <person name="Iampietro C."/>
            <person name="Lluch J."/>
            <person name="Castinel A."/>
            <person name="Donnadieu C."/>
            <person name="Desvignes T."/>
            <person name="Floi Bucao C."/>
            <person name="Jouanno E."/>
            <person name="Wen M."/>
            <person name="Mejri S."/>
            <person name="Dirks R."/>
            <person name="Jansen H."/>
            <person name="Henkel C."/>
            <person name="Chen W.J."/>
            <person name="Zahm M."/>
            <person name="Cabau C."/>
            <person name="Klopp C."/>
            <person name="Thompson A.W."/>
            <person name="Robinson-Rechavi M."/>
            <person name="Braasch I."/>
            <person name="Lecointre G."/>
            <person name="Bobe J."/>
            <person name="Postlethwait J.H."/>
            <person name="Berthelot C."/>
            <person name="Roest Crollius H."/>
            <person name="Guiguen Y."/>
        </authorList>
    </citation>
    <scope>NUCLEOTIDE SEQUENCE</scope>
    <source>
        <strain evidence="1">NC1722</strain>
    </source>
</reference>